<comment type="caution">
    <text evidence="1">The sequence shown here is derived from an EMBL/GenBank/DDBJ whole genome shotgun (WGS) entry which is preliminary data.</text>
</comment>
<organism evidence="1 2">
    <name type="scientific">Geodia barretti</name>
    <name type="common">Barrett's horny sponge</name>
    <dbReference type="NCBI Taxonomy" id="519541"/>
    <lineage>
        <taxon>Eukaryota</taxon>
        <taxon>Metazoa</taxon>
        <taxon>Porifera</taxon>
        <taxon>Demospongiae</taxon>
        <taxon>Heteroscleromorpha</taxon>
        <taxon>Tetractinellida</taxon>
        <taxon>Astrophorina</taxon>
        <taxon>Geodiidae</taxon>
        <taxon>Geodia</taxon>
    </lineage>
</organism>
<evidence type="ECO:0000313" key="2">
    <source>
        <dbReference type="Proteomes" id="UP001174909"/>
    </source>
</evidence>
<accession>A0AA35XGB2</accession>
<protein>
    <submittedName>
        <fullName evidence="1">Uncharacterized protein</fullName>
    </submittedName>
</protein>
<dbReference type="Proteomes" id="UP001174909">
    <property type="component" value="Unassembled WGS sequence"/>
</dbReference>
<dbReference type="EMBL" id="CASHTH010004474">
    <property type="protein sequence ID" value="CAI8057758.1"/>
    <property type="molecule type" value="Genomic_DNA"/>
</dbReference>
<gene>
    <name evidence="1" type="ORF">GBAR_LOCUS31461</name>
</gene>
<sequence length="66" mass="7375">MGSGFAETQFLLGSVLPGGWVFSNLWVQVLQKHNFSVLPGGWVFSNYGFRFCRNTISVSYQVEGVQ</sequence>
<name>A0AA35XGB2_GEOBA</name>
<dbReference type="AlphaFoldDB" id="A0AA35XGB2"/>
<reference evidence="1" key="1">
    <citation type="submission" date="2023-03" db="EMBL/GenBank/DDBJ databases">
        <authorList>
            <person name="Steffen K."/>
            <person name="Cardenas P."/>
        </authorList>
    </citation>
    <scope>NUCLEOTIDE SEQUENCE</scope>
</reference>
<evidence type="ECO:0000313" key="1">
    <source>
        <dbReference type="EMBL" id="CAI8057758.1"/>
    </source>
</evidence>
<proteinExistence type="predicted"/>
<keyword evidence="2" id="KW-1185">Reference proteome</keyword>